<dbReference type="AlphaFoldDB" id="A0A5D4RTI8"/>
<keyword evidence="2" id="KW-0808">Transferase</keyword>
<dbReference type="Gene3D" id="3.40.630.30">
    <property type="match status" value="1"/>
</dbReference>
<sequence>MYVKKQYVFRHGNPVLVTIRNYREEDFDSLISIQQRAFPPPFPPELWWNKDQLHQHVDRFPLGAICVEMDGLVVGSMTSLIVSYSPEDPDHTWDDITDEGYITNHSDDGNTLYVVDLCIDPAYRGLKLGKWMMDALYEIVVHLRLERLLGGGRIPTFHSYRDRYTVEEYVEKLARGEHKDPVITFLLQCGRMPVRVIKDYLEDEESCHYGILMEWRNPFSNIKNIKKD</sequence>
<dbReference type="Pfam" id="PF00583">
    <property type="entry name" value="Acetyltransf_1"/>
    <property type="match status" value="1"/>
</dbReference>
<dbReference type="GO" id="GO:0016747">
    <property type="term" value="F:acyltransferase activity, transferring groups other than amino-acyl groups"/>
    <property type="evidence" value="ECO:0007669"/>
    <property type="project" value="InterPro"/>
</dbReference>
<comment type="caution">
    <text evidence="2">The sequence shown here is derived from an EMBL/GenBank/DDBJ whole genome shotgun (WGS) entry which is preliminary data.</text>
</comment>
<proteinExistence type="predicted"/>
<dbReference type="RefSeq" id="WP_148985415.1">
    <property type="nucleotide sequence ID" value="NZ_JBNILK010000002.1"/>
</dbReference>
<dbReference type="CDD" id="cd04301">
    <property type="entry name" value="NAT_SF"/>
    <property type="match status" value="1"/>
</dbReference>
<accession>A0A5D4RTI8</accession>
<reference evidence="2 3" key="1">
    <citation type="submission" date="2019-08" db="EMBL/GenBank/DDBJ databases">
        <title>Bacillus genomes from the desert of Cuatro Cienegas, Coahuila.</title>
        <authorList>
            <person name="Olmedo-Alvarez G."/>
        </authorList>
    </citation>
    <scope>NUCLEOTIDE SEQUENCE [LARGE SCALE GENOMIC DNA]</scope>
    <source>
        <strain evidence="2 3">CH108_3D</strain>
    </source>
</reference>
<protein>
    <submittedName>
        <fullName evidence="2">GNAT family N-acetyltransferase</fullName>
    </submittedName>
</protein>
<dbReference type="InterPro" id="IPR000182">
    <property type="entry name" value="GNAT_dom"/>
</dbReference>
<dbReference type="PROSITE" id="PS51186">
    <property type="entry name" value="GNAT"/>
    <property type="match status" value="1"/>
</dbReference>
<gene>
    <name evidence="2" type="ORF">FZC83_12665</name>
</gene>
<evidence type="ECO:0000259" key="1">
    <source>
        <dbReference type="PROSITE" id="PS51186"/>
    </source>
</evidence>
<dbReference type="EMBL" id="VTEQ01000003">
    <property type="protein sequence ID" value="TYS54069.1"/>
    <property type="molecule type" value="Genomic_DNA"/>
</dbReference>
<dbReference type="SUPFAM" id="SSF55729">
    <property type="entry name" value="Acyl-CoA N-acyltransferases (Nat)"/>
    <property type="match status" value="1"/>
</dbReference>
<organism evidence="2 3">
    <name type="scientific">Rossellomorea marisflavi</name>
    <dbReference type="NCBI Taxonomy" id="189381"/>
    <lineage>
        <taxon>Bacteria</taxon>
        <taxon>Bacillati</taxon>
        <taxon>Bacillota</taxon>
        <taxon>Bacilli</taxon>
        <taxon>Bacillales</taxon>
        <taxon>Bacillaceae</taxon>
        <taxon>Rossellomorea</taxon>
    </lineage>
</organism>
<dbReference type="InterPro" id="IPR016181">
    <property type="entry name" value="Acyl_CoA_acyltransferase"/>
</dbReference>
<dbReference type="Proteomes" id="UP000322997">
    <property type="component" value="Unassembled WGS sequence"/>
</dbReference>
<evidence type="ECO:0000313" key="2">
    <source>
        <dbReference type="EMBL" id="TYS54069.1"/>
    </source>
</evidence>
<evidence type="ECO:0000313" key="3">
    <source>
        <dbReference type="Proteomes" id="UP000322997"/>
    </source>
</evidence>
<name>A0A5D4RTI8_9BACI</name>
<feature type="domain" description="N-acetyltransferase" evidence="1">
    <location>
        <begin position="17"/>
        <end position="218"/>
    </location>
</feature>